<dbReference type="PROSITE" id="PS51257">
    <property type="entry name" value="PROKAR_LIPOPROTEIN"/>
    <property type="match status" value="1"/>
</dbReference>
<feature type="domain" description="DUF4440" evidence="1">
    <location>
        <begin position="39"/>
        <end position="147"/>
    </location>
</feature>
<comment type="caution">
    <text evidence="2">The sequence shown here is derived from an EMBL/GenBank/DDBJ whole genome shotgun (WGS) entry which is preliminary data.</text>
</comment>
<dbReference type="SUPFAM" id="SSF54427">
    <property type="entry name" value="NTF2-like"/>
    <property type="match status" value="1"/>
</dbReference>
<dbReference type="RefSeq" id="WP_119437959.1">
    <property type="nucleotide sequence ID" value="NZ_QWGR01000005.1"/>
</dbReference>
<dbReference type="InterPro" id="IPR032710">
    <property type="entry name" value="NTF2-like_dom_sf"/>
</dbReference>
<reference evidence="2 3" key="1">
    <citation type="submission" date="2018-08" db="EMBL/GenBank/DDBJ databases">
        <title>Pallidiluteibacterium maritimus gen. nov., sp. nov., isolated from coastal sediment.</title>
        <authorList>
            <person name="Zhou L.Y."/>
        </authorList>
    </citation>
    <scope>NUCLEOTIDE SEQUENCE [LARGE SCALE GENOMIC DNA]</scope>
    <source>
        <strain evidence="2 3">XSD2</strain>
    </source>
</reference>
<evidence type="ECO:0000313" key="3">
    <source>
        <dbReference type="Proteomes" id="UP000265926"/>
    </source>
</evidence>
<gene>
    <name evidence="2" type="ORF">D1614_10875</name>
</gene>
<evidence type="ECO:0000313" key="2">
    <source>
        <dbReference type="EMBL" id="RIJ48228.1"/>
    </source>
</evidence>
<proteinExistence type="predicted"/>
<dbReference type="Proteomes" id="UP000265926">
    <property type="component" value="Unassembled WGS sequence"/>
</dbReference>
<dbReference type="EMBL" id="QWGR01000005">
    <property type="protein sequence ID" value="RIJ48228.1"/>
    <property type="molecule type" value="Genomic_DNA"/>
</dbReference>
<dbReference type="Pfam" id="PF14534">
    <property type="entry name" value="DUF4440"/>
    <property type="match status" value="1"/>
</dbReference>
<dbReference type="AlphaFoldDB" id="A0A399SXK3"/>
<dbReference type="InterPro" id="IPR027843">
    <property type="entry name" value="DUF4440"/>
</dbReference>
<accession>A0A399SXK3</accession>
<name>A0A399SXK3_9BACT</name>
<sequence>MKNTVLFCFLMGITVFFGCEPSTQKGTPEQWKQEILDTERDFAAMAASEGIPAAFVAYAADDAVLLRNNHLIIGKENLQKSFAGSPAKSSNVALSWTPDFVDVSASGDLGYTYGKYIYTLIDSAGVAQRDTGVFHTVWKKQADGMWRFVWD</sequence>
<evidence type="ECO:0000259" key="1">
    <source>
        <dbReference type="Pfam" id="PF14534"/>
    </source>
</evidence>
<keyword evidence="3" id="KW-1185">Reference proteome</keyword>
<protein>
    <submittedName>
        <fullName evidence="2">Nuclear transport factor 2 family protein</fullName>
    </submittedName>
</protein>
<dbReference type="Gene3D" id="3.10.450.50">
    <property type="match status" value="1"/>
</dbReference>
<dbReference type="OrthoDB" id="1119084at2"/>
<organism evidence="2 3">
    <name type="scientific">Maribellus luteus</name>
    <dbReference type="NCBI Taxonomy" id="2305463"/>
    <lineage>
        <taxon>Bacteria</taxon>
        <taxon>Pseudomonadati</taxon>
        <taxon>Bacteroidota</taxon>
        <taxon>Bacteroidia</taxon>
        <taxon>Marinilabiliales</taxon>
        <taxon>Prolixibacteraceae</taxon>
        <taxon>Maribellus</taxon>
    </lineage>
</organism>